<evidence type="ECO:0000313" key="1">
    <source>
        <dbReference type="EMBL" id="HEC67215.1"/>
    </source>
</evidence>
<dbReference type="Proteomes" id="UP000885738">
    <property type="component" value="Unassembled WGS sequence"/>
</dbReference>
<reference evidence="1" key="1">
    <citation type="journal article" date="2020" name="mSystems">
        <title>Genome- and Community-Level Interaction Insights into Carbon Utilization and Element Cycling Functions of Hydrothermarchaeota in Hydrothermal Sediment.</title>
        <authorList>
            <person name="Zhou Z."/>
            <person name="Liu Y."/>
            <person name="Xu W."/>
            <person name="Pan J."/>
            <person name="Luo Z.H."/>
            <person name="Li M."/>
        </authorList>
    </citation>
    <scope>NUCLEOTIDE SEQUENCE [LARGE SCALE GENOMIC DNA]</scope>
    <source>
        <strain evidence="1">HyVt-389</strain>
    </source>
</reference>
<dbReference type="EMBL" id="DRIH01000004">
    <property type="protein sequence ID" value="HEC67215.1"/>
    <property type="molecule type" value="Genomic_DNA"/>
</dbReference>
<name>A0A7C2A7I1_DESA2</name>
<organism evidence="1">
    <name type="scientific">Desulfofervidus auxilii</name>
    <dbReference type="NCBI Taxonomy" id="1621989"/>
    <lineage>
        <taxon>Bacteria</taxon>
        <taxon>Pseudomonadati</taxon>
        <taxon>Thermodesulfobacteriota</taxon>
        <taxon>Candidatus Desulfofervidia</taxon>
        <taxon>Candidatus Desulfofervidales</taxon>
        <taxon>Candidatus Desulfofervidaceae</taxon>
        <taxon>Candidatus Desulfofervidus</taxon>
    </lineage>
</organism>
<gene>
    <name evidence="1" type="ORF">ENI35_00100</name>
</gene>
<proteinExistence type="predicted"/>
<dbReference type="AlphaFoldDB" id="A0A7C2A7I1"/>
<accession>A0A7C2A7I1</accession>
<comment type="caution">
    <text evidence="1">The sequence shown here is derived from an EMBL/GenBank/DDBJ whole genome shotgun (WGS) entry which is preliminary data.</text>
</comment>
<sequence length="91" mass="11117">MALFPKETTLNWVLRFFNKQSAVSRVEIQSYKRNRSIKVLKKEAKFQIIENGFWKEEFIVEKNELKTTLKKLIRREFPRSHKLWVFKQVSE</sequence>
<protein>
    <submittedName>
        <fullName evidence="1">Uncharacterized protein</fullName>
    </submittedName>
</protein>